<feature type="compositionally biased region" description="Polar residues" evidence="1">
    <location>
        <begin position="178"/>
        <end position="187"/>
    </location>
</feature>
<comment type="caution">
    <text evidence="2">The sequence shown here is derived from an EMBL/GenBank/DDBJ whole genome shotgun (WGS) entry which is preliminary data.</text>
</comment>
<dbReference type="EMBL" id="BKCP01006793">
    <property type="protein sequence ID" value="GER43950.1"/>
    <property type="molecule type" value="Genomic_DNA"/>
</dbReference>
<feature type="compositionally biased region" description="Basic and acidic residues" evidence="1">
    <location>
        <begin position="55"/>
        <end position="71"/>
    </location>
</feature>
<dbReference type="Proteomes" id="UP000325081">
    <property type="component" value="Unassembled WGS sequence"/>
</dbReference>
<sequence length="187" mass="20184">MDVTTITYTKYDTKRAAQGSGLGYRGGGFGNSEPKPNTEGRKPVEDEVLGPQANKGEDSNGNRVEGSKENDGLVSEKVSGSLGSSHNPGTIIPSQSQVPLVTTSVFDCREPVVEKLDDLSGDKTDLIMLDNLIAVPVQVATKRIIKDLNPKSESSQGGRKHKIAIRKVEKNQEMGKSPISQSDHYFK</sequence>
<gene>
    <name evidence="2" type="ORF">STAS_20835</name>
</gene>
<name>A0A5A7QFG9_STRAF</name>
<feature type="compositionally biased region" description="Polar residues" evidence="1">
    <location>
        <begin position="1"/>
        <end position="10"/>
    </location>
</feature>
<evidence type="ECO:0000256" key="1">
    <source>
        <dbReference type="SAM" id="MobiDB-lite"/>
    </source>
</evidence>
<organism evidence="2 3">
    <name type="scientific">Striga asiatica</name>
    <name type="common">Asiatic witchweed</name>
    <name type="synonym">Buchnera asiatica</name>
    <dbReference type="NCBI Taxonomy" id="4170"/>
    <lineage>
        <taxon>Eukaryota</taxon>
        <taxon>Viridiplantae</taxon>
        <taxon>Streptophyta</taxon>
        <taxon>Embryophyta</taxon>
        <taxon>Tracheophyta</taxon>
        <taxon>Spermatophyta</taxon>
        <taxon>Magnoliopsida</taxon>
        <taxon>eudicotyledons</taxon>
        <taxon>Gunneridae</taxon>
        <taxon>Pentapetalae</taxon>
        <taxon>asterids</taxon>
        <taxon>lamiids</taxon>
        <taxon>Lamiales</taxon>
        <taxon>Orobanchaceae</taxon>
        <taxon>Buchnereae</taxon>
        <taxon>Striga</taxon>
    </lineage>
</organism>
<dbReference type="AlphaFoldDB" id="A0A5A7QFG9"/>
<feature type="compositionally biased region" description="Gly residues" evidence="1">
    <location>
        <begin position="20"/>
        <end position="30"/>
    </location>
</feature>
<evidence type="ECO:0000313" key="3">
    <source>
        <dbReference type="Proteomes" id="UP000325081"/>
    </source>
</evidence>
<protein>
    <submittedName>
        <fullName evidence="2">BRISC and BRCA1-A complex member 1</fullName>
    </submittedName>
</protein>
<accession>A0A5A7QFG9</accession>
<keyword evidence="3" id="KW-1185">Reference proteome</keyword>
<feature type="region of interest" description="Disordered" evidence="1">
    <location>
        <begin position="1"/>
        <end position="96"/>
    </location>
</feature>
<evidence type="ECO:0000313" key="2">
    <source>
        <dbReference type="EMBL" id="GER43950.1"/>
    </source>
</evidence>
<feature type="compositionally biased region" description="Basic and acidic residues" evidence="1">
    <location>
        <begin position="36"/>
        <end position="45"/>
    </location>
</feature>
<proteinExistence type="predicted"/>
<feature type="region of interest" description="Disordered" evidence="1">
    <location>
        <begin position="149"/>
        <end position="187"/>
    </location>
</feature>
<feature type="compositionally biased region" description="Polar residues" evidence="1">
    <location>
        <begin position="81"/>
        <end position="96"/>
    </location>
</feature>
<reference evidence="3" key="1">
    <citation type="journal article" date="2019" name="Curr. Biol.">
        <title>Genome Sequence of Striga asiatica Provides Insight into the Evolution of Plant Parasitism.</title>
        <authorList>
            <person name="Yoshida S."/>
            <person name="Kim S."/>
            <person name="Wafula E.K."/>
            <person name="Tanskanen J."/>
            <person name="Kim Y.M."/>
            <person name="Honaas L."/>
            <person name="Yang Z."/>
            <person name="Spallek T."/>
            <person name="Conn C.E."/>
            <person name="Ichihashi Y."/>
            <person name="Cheong K."/>
            <person name="Cui S."/>
            <person name="Der J.P."/>
            <person name="Gundlach H."/>
            <person name="Jiao Y."/>
            <person name="Hori C."/>
            <person name="Ishida J.K."/>
            <person name="Kasahara H."/>
            <person name="Kiba T."/>
            <person name="Kim M.S."/>
            <person name="Koo N."/>
            <person name="Laohavisit A."/>
            <person name="Lee Y.H."/>
            <person name="Lumba S."/>
            <person name="McCourt P."/>
            <person name="Mortimer J.C."/>
            <person name="Mutuku J.M."/>
            <person name="Nomura T."/>
            <person name="Sasaki-Sekimoto Y."/>
            <person name="Seto Y."/>
            <person name="Wang Y."/>
            <person name="Wakatake T."/>
            <person name="Sakakibara H."/>
            <person name="Demura T."/>
            <person name="Yamaguchi S."/>
            <person name="Yoneyama K."/>
            <person name="Manabe R.I."/>
            <person name="Nelson D.C."/>
            <person name="Schulman A.H."/>
            <person name="Timko M.P."/>
            <person name="dePamphilis C.W."/>
            <person name="Choi D."/>
            <person name="Shirasu K."/>
        </authorList>
    </citation>
    <scope>NUCLEOTIDE SEQUENCE [LARGE SCALE GENOMIC DNA]</scope>
    <source>
        <strain evidence="3">cv. UVA1</strain>
    </source>
</reference>